<evidence type="ECO:0000313" key="3">
    <source>
        <dbReference type="Proteomes" id="UP000033860"/>
    </source>
</evidence>
<dbReference type="InterPro" id="IPR002716">
    <property type="entry name" value="PIN_dom"/>
</dbReference>
<dbReference type="PATRIC" id="fig|1618371.3.peg.244"/>
<sequence>MSVPVVFFNASVVLAALRSKSGGSAKLINWGSQGRINGVISEIVLDEIRRHLSKIKVSRRHFRNCLLAFNKIYPAPGLKSVDKLSKTVADPGDAHLLASCQDIKADYLVSLDKKHILSLKTRVKRPRIVNPKELIERLG</sequence>
<dbReference type="InterPro" id="IPR029060">
    <property type="entry name" value="PIN-like_dom_sf"/>
</dbReference>
<protein>
    <recommendedName>
        <fullName evidence="1">PIN domain-containing protein</fullName>
    </recommendedName>
</protein>
<evidence type="ECO:0000313" key="2">
    <source>
        <dbReference type="EMBL" id="KKU62028.1"/>
    </source>
</evidence>
<reference evidence="2 3" key="1">
    <citation type="journal article" date="2015" name="Nature">
        <title>rRNA introns, odd ribosomes, and small enigmatic genomes across a large radiation of phyla.</title>
        <authorList>
            <person name="Brown C.T."/>
            <person name="Hug L.A."/>
            <person name="Thomas B.C."/>
            <person name="Sharon I."/>
            <person name="Castelle C.J."/>
            <person name="Singh A."/>
            <person name="Wilkins M.J."/>
            <person name="Williams K.H."/>
            <person name="Banfield J.F."/>
        </authorList>
    </citation>
    <scope>NUCLEOTIDE SEQUENCE [LARGE SCALE GENOMIC DNA]</scope>
</reference>
<dbReference type="InterPro" id="IPR002850">
    <property type="entry name" value="PIN_toxin-like"/>
</dbReference>
<dbReference type="PANTHER" id="PTHR34610">
    <property type="entry name" value="SSL7007 PROTEIN"/>
    <property type="match status" value="1"/>
</dbReference>
<feature type="domain" description="PIN" evidence="1">
    <location>
        <begin position="6"/>
        <end position="114"/>
    </location>
</feature>
<organism evidence="2 3">
    <name type="scientific">Candidatus Beckwithbacteria bacterium GW2011_GWB1_47_15</name>
    <dbReference type="NCBI Taxonomy" id="1618371"/>
    <lineage>
        <taxon>Bacteria</taxon>
        <taxon>Candidatus Beckwithiibacteriota</taxon>
    </lineage>
</organism>
<dbReference type="PANTHER" id="PTHR34610:SF4">
    <property type="entry name" value="SLL8027 PROTEIN"/>
    <property type="match status" value="1"/>
</dbReference>
<gene>
    <name evidence="2" type="ORF">UX85_C0001G0242</name>
</gene>
<dbReference type="AlphaFoldDB" id="A0A0G1U750"/>
<evidence type="ECO:0000259" key="1">
    <source>
        <dbReference type="Pfam" id="PF13470"/>
    </source>
</evidence>
<comment type="caution">
    <text evidence="2">The sequence shown here is derived from an EMBL/GenBank/DDBJ whole genome shotgun (WGS) entry which is preliminary data.</text>
</comment>
<name>A0A0G1U750_9BACT</name>
<accession>A0A0G1U750</accession>
<dbReference type="Proteomes" id="UP000033860">
    <property type="component" value="Unassembled WGS sequence"/>
</dbReference>
<dbReference type="SUPFAM" id="SSF88723">
    <property type="entry name" value="PIN domain-like"/>
    <property type="match status" value="1"/>
</dbReference>
<dbReference type="EMBL" id="LCNT01000001">
    <property type="protein sequence ID" value="KKU62028.1"/>
    <property type="molecule type" value="Genomic_DNA"/>
</dbReference>
<dbReference type="Pfam" id="PF13470">
    <property type="entry name" value="PIN_3"/>
    <property type="match status" value="1"/>
</dbReference>
<proteinExistence type="predicted"/>